<comment type="caution">
    <text evidence="6">The sequence shown here is derived from an EMBL/GenBank/DDBJ whole genome shotgun (WGS) entry which is preliminary data.</text>
</comment>
<evidence type="ECO:0000256" key="3">
    <source>
        <dbReference type="ARBA" id="ARBA00023159"/>
    </source>
</evidence>
<evidence type="ECO:0000256" key="2">
    <source>
        <dbReference type="ARBA" id="ARBA00023125"/>
    </source>
</evidence>
<dbReference type="SUPFAM" id="SSF46689">
    <property type="entry name" value="Homeodomain-like"/>
    <property type="match status" value="2"/>
</dbReference>
<dbReference type="GO" id="GO:0003700">
    <property type="term" value="F:DNA-binding transcription factor activity"/>
    <property type="evidence" value="ECO:0007669"/>
    <property type="project" value="InterPro"/>
</dbReference>
<organism evidence="6 7">
    <name type="scientific">Faecalispora sporosphaeroides</name>
    <dbReference type="NCBI Taxonomy" id="1549"/>
    <lineage>
        <taxon>Bacteria</taxon>
        <taxon>Bacillati</taxon>
        <taxon>Bacillota</taxon>
        <taxon>Clostridia</taxon>
        <taxon>Eubacteriales</taxon>
        <taxon>Oscillospiraceae</taxon>
        <taxon>Faecalispora</taxon>
    </lineage>
</organism>
<dbReference type="InterPro" id="IPR009057">
    <property type="entry name" value="Homeodomain-like_sf"/>
</dbReference>
<dbReference type="PROSITE" id="PS01124">
    <property type="entry name" value="HTH_ARAC_FAMILY_2"/>
    <property type="match status" value="1"/>
</dbReference>
<proteinExistence type="predicted"/>
<evidence type="ECO:0000259" key="5">
    <source>
        <dbReference type="PROSITE" id="PS01124"/>
    </source>
</evidence>
<protein>
    <submittedName>
        <fullName evidence="6">AraC family transcriptional regulator</fullName>
    </submittedName>
</protein>
<dbReference type="CDD" id="cd06986">
    <property type="entry name" value="cupin_MmsR-like_N"/>
    <property type="match status" value="1"/>
</dbReference>
<name>A0A928KWV9_9FIRM</name>
<dbReference type="RefSeq" id="WP_020071927.1">
    <property type="nucleotide sequence ID" value="NZ_SVNY01000002.1"/>
</dbReference>
<evidence type="ECO:0000256" key="4">
    <source>
        <dbReference type="ARBA" id="ARBA00023163"/>
    </source>
</evidence>
<evidence type="ECO:0000256" key="1">
    <source>
        <dbReference type="ARBA" id="ARBA00023015"/>
    </source>
</evidence>
<keyword evidence="2" id="KW-0238">DNA-binding</keyword>
<dbReference type="Gene3D" id="2.60.120.280">
    <property type="entry name" value="Regulatory protein AraC"/>
    <property type="match status" value="1"/>
</dbReference>
<keyword evidence="4" id="KW-0804">Transcription</keyword>
<dbReference type="Pfam" id="PF12833">
    <property type="entry name" value="HTH_18"/>
    <property type="match status" value="1"/>
</dbReference>
<dbReference type="InterPro" id="IPR050204">
    <property type="entry name" value="AraC_XylS_family_regulators"/>
</dbReference>
<keyword evidence="3" id="KW-0010">Activator</keyword>
<reference evidence="6" key="1">
    <citation type="submission" date="2019-04" db="EMBL/GenBank/DDBJ databases">
        <title>Evolution of Biomass-Degrading Anaerobic Consortia Revealed by Metagenomics.</title>
        <authorList>
            <person name="Peng X."/>
        </authorList>
    </citation>
    <scope>NUCLEOTIDE SEQUENCE</scope>
    <source>
        <strain evidence="6">SIG551</strain>
    </source>
</reference>
<dbReference type="SMART" id="SM00342">
    <property type="entry name" value="HTH_ARAC"/>
    <property type="match status" value="1"/>
</dbReference>
<dbReference type="SUPFAM" id="SSF51215">
    <property type="entry name" value="Regulatory protein AraC"/>
    <property type="match status" value="1"/>
</dbReference>
<dbReference type="Proteomes" id="UP000754750">
    <property type="component" value="Unassembled WGS sequence"/>
</dbReference>
<dbReference type="AlphaFoldDB" id="A0A928KWV9"/>
<accession>A0A928KWV9</accession>
<evidence type="ECO:0000313" key="6">
    <source>
        <dbReference type="EMBL" id="MBE6833109.1"/>
    </source>
</evidence>
<dbReference type="PANTHER" id="PTHR46796">
    <property type="entry name" value="HTH-TYPE TRANSCRIPTIONAL ACTIVATOR RHAS-RELATED"/>
    <property type="match status" value="1"/>
</dbReference>
<dbReference type="PROSITE" id="PS00041">
    <property type="entry name" value="HTH_ARAC_FAMILY_1"/>
    <property type="match status" value="1"/>
</dbReference>
<dbReference type="InterPro" id="IPR037923">
    <property type="entry name" value="HTH-like"/>
</dbReference>
<gene>
    <name evidence="6" type="ORF">E7512_05920</name>
</gene>
<sequence length="282" mass="31787">MENEKFKRSFRTPFQNSLGLAVYRSGLQRCAPDHSWGPGVRDHYLIHYILSGKGTFDSGKRKYALSAGDGFLVVPGVVSSYQADHDEPWEYCWVGFNGADAGRLVKETGLSEESPLFHYDKDGAIENMLNDIYTATGPNPSNEAQMTAALLRFLAALMVLHGDRNCRKDTGYAYVQRSIQFIDFNYSREDLDITQIAANAGISRSHLYRLFLQHTDMTPNEYLTKYRINKAADLLKDENLSVGEAAYSSGFSDQLYFSRVFRKLKGVPPSKFAESARKAEKE</sequence>
<feature type="domain" description="HTH araC/xylS-type" evidence="5">
    <location>
        <begin position="176"/>
        <end position="275"/>
    </location>
</feature>
<dbReference type="InterPro" id="IPR018062">
    <property type="entry name" value="HTH_AraC-typ_CS"/>
</dbReference>
<dbReference type="Pfam" id="PF02311">
    <property type="entry name" value="AraC_binding"/>
    <property type="match status" value="1"/>
</dbReference>
<keyword evidence="1" id="KW-0805">Transcription regulation</keyword>
<dbReference type="GO" id="GO:0043565">
    <property type="term" value="F:sequence-specific DNA binding"/>
    <property type="evidence" value="ECO:0007669"/>
    <property type="project" value="InterPro"/>
</dbReference>
<dbReference type="InterPro" id="IPR003313">
    <property type="entry name" value="AraC-bd"/>
</dbReference>
<dbReference type="InterPro" id="IPR018060">
    <property type="entry name" value="HTH_AraC"/>
</dbReference>
<evidence type="ECO:0000313" key="7">
    <source>
        <dbReference type="Proteomes" id="UP000754750"/>
    </source>
</evidence>
<dbReference type="Gene3D" id="1.10.10.60">
    <property type="entry name" value="Homeodomain-like"/>
    <property type="match status" value="2"/>
</dbReference>
<dbReference type="EMBL" id="SVNY01000002">
    <property type="protein sequence ID" value="MBE6833109.1"/>
    <property type="molecule type" value="Genomic_DNA"/>
</dbReference>